<protein>
    <submittedName>
        <fullName evidence="2">Magnesium chelatase, subunit ChlI family</fullName>
    </submittedName>
</protein>
<dbReference type="STRING" id="517418.Ctha_2504"/>
<dbReference type="eggNOG" id="COG1239">
    <property type="taxonomic scope" value="Bacteria"/>
</dbReference>
<dbReference type="Gene3D" id="3.40.50.300">
    <property type="entry name" value="P-loop containing nucleotide triphosphate hydrolases"/>
    <property type="match status" value="1"/>
</dbReference>
<name>B3QXN8_CHLT3</name>
<dbReference type="Pfam" id="PF00158">
    <property type="entry name" value="Sigma54_activat"/>
    <property type="match status" value="1"/>
</dbReference>
<evidence type="ECO:0000313" key="3">
    <source>
        <dbReference type="Proteomes" id="UP000001208"/>
    </source>
</evidence>
<evidence type="ECO:0000259" key="1">
    <source>
        <dbReference type="Pfam" id="PF00158"/>
    </source>
</evidence>
<accession>B3QXN8</accession>
<dbReference type="InterPro" id="IPR027417">
    <property type="entry name" value="P-loop_NTPase"/>
</dbReference>
<dbReference type="InterPro" id="IPR002078">
    <property type="entry name" value="Sigma_54_int"/>
</dbReference>
<dbReference type="EMBL" id="CP001100">
    <property type="protein sequence ID" value="ACF14953.1"/>
    <property type="molecule type" value="Genomic_DNA"/>
</dbReference>
<reference evidence="2 3" key="1">
    <citation type="submission" date="2008-06" db="EMBL/GenBank/DDBJ databases">
        <title>Complete sequence of Chloroherpeton thalassium ATCC 35110.</title>
        <authorList>
            <consortium name="US DOE Joint Genome Institute"/>
            <person name="Lucas S."/>
            <person name="Copeland A."/>
            <person name="Lapidus A."/>
            <person name="Glavina del Rio T."/>
            <person name="Dalin E."/>
            <person name="Tice H."/>
            <person name="Bruce D."/>
            <person name="Goodwin L."/>
            <person name="Pitluck S."/>
            <person name="Schmutz J."/>
            <person name="Larimer F."/>
            <person name="Land M."/>
            <person name="Hauser L."/>
            <person name="Kyrpides N."/>
            <person name="Mikhailova N."/>
            <person name="Liu Z."/>
            <person name="Li T."/>
            <person name="Zhao F."/>
            <person name="Overmann J."/>
            <person name="Bryant D.A."/>
            <person name="Richardson P."/>
        </authorList>
    </citation>
    <scope>NUCLEOTIDE SEQUENCE [LARGE SCALE GENOMIC DNA]</scope>
    <source>
        <strain evidence="3">ATCC 35110 / GB-78</strain>
    </source>
</reference>
<dbReference type="PANTHER" id="PTHR30267">
    <property type="entry name" value="PROTEIN KINASE PRKA"/>
    <property type="match status" value="1"/>
</dbReference>
<sequence length="526" mass="59690">MPHFVQLDIGQSDSRNKKSFISAVQTYLIMTHQNMAELTKAKTIGDLKSLGYRARSVKDEIRENLIAKLKNREDIFPGIMGYERTVIPQLQNALLSKHDIILLGLRGQAKTKLIRMLSTLLDEFTPIIKGSEINDDPFNPLSKFGREKVLHEGDETDIEWLHRSERYSEKLATPDVTIADLIGDIDPIKAATHRLTYADENVIHFGLIPRTNRGIFAINELPDLQPRIQVGLLNIMQEKDIQIRGFQVRIPLDIFIIYSANPEDYTNRGNIITPLKDRIDSQIITHYPKTVEIGIQITEREAWTKRSSAKIEVPYYFKEIIEHTAFEARRSEYVDQKSGVSARLTISAMENLVSNAERRAILNNESDATVRISDIFYAVPAVTGKIELVYEGEQEGAQNVSKVLLGKAINQVFKKYCPDPNKKAQGKNVYSSIMDWFSKGNQLTILDDMSFADYYTLLDSVKGLKDLAQKLLNPQEKTELATAMEFILEGLHQNSMIGKDELEASRSYSDMIGKIMSSVGGNRYER</sequence>
<dbReference type="GO" id="GO:0005524">
    <property type="term" value="F:ATP binding"/>
    <property type="evidence" value="ECO:0007669"/>
    <property type="project" value="InterPro"/>
</dbReference>
<dbReference type="HOGENOM" id="CLU_043779_0_0_10"/>
<dbReference type="Proteomes" id="UP000001208">
    <property type="component" value="Chromosome"/>
</dbReference>
<dbReference type="GO" id="GO:0004672">
    <property type="term" value="F:protein kinase activity"/>
    <property type="evidence" value="ECO:0007669"/>
    <property type="project" value="TreeGrafter"/>
</dbReference>
<dbReference type="SUPFAM" id="SSF52540">
    <property type="entry name" value="P-loop containing nucleoside triphosphate hydrolases"/>
    <property type="match status" value="1"/>
</dbReference>
<dbReference type="AlphaFoldDB" id="B3QXN8"/>
<dbReference type="PANTHER" id="PTHR30267:SF2">
    <property type="entry name" value="PROTEIN PRKA"/>
    <property type="match status" value="1"/>
</dbReference>
<keyword evidence="3" id="KW-1185">Reference proteome</keyword>
<proteinExistence type="predicted"/>
<gene>
    <name evidence="2" type="ordered locus">Ctha_2504</name>
</gene>
<dbReference type="GO" id="GO:0006355">
    <property type="term" value="P:regulation of DNA-templated transcription"/>
    <property type="evidence" value="ECO:0007669"/>
    <property type="project" value="InterPro"/>
</dbReference>
<evidence type="ECO:0000313" key="2">
    <source>
        <dbReference type="EMBL" id="ACF14953.1"/>
    </source>
</evidence>
<organism evidence="2 3">
    <name type="scientific">Chloroherpeton thalassium (strain ATCC 35110 / GB-78)</name>
    <dbReference type="NCBI Taxonomy" id="517418"/>
    <lineage>
        <taxon>Bacteria</taxon>
        <taxon>Pseudomonadati</taxon>
        <taxon>Chlorobiota</taxon>
        <taxon>Chlorobiia</taxon>
        <taxon>Chlorobiales</taxon>
        <taxon>Chloroherpetonaceae</taxon>
        <taxon>Chloroherpeton</taxon>
    </lineage>
</organism>
<feature type="domain" description="Sigma-54 factor interaction" evidence="1">
    <location>
        <begin position="204"/>
        <end position="262"/>
    </location>
</feature>
<dbReference type="KEGG" id="cts:Ctha_2504"/>